<dbReference type="Gene3D" id="1.10.287.950">
    <property type="entry name" value="Methyl-accepting chemotaxis protein"/>
    <property type="match status" value="2"/>
</dbReference>
<feature type="compositionally biased region" description="Basic and acidic residues" evidence="4">
    <location>
        <begin position="687"/>
        <end position="708"/>
    </location>
</feature>
<dbReference type="PANTHER" id="PTHR32089:SF112">
    <property type="entry name" value="LYSOZYME-LIKE PROTEIN-RELATED"/>
    <property type="match status" value="1"/>
</dbReference>
<accession>S0EYZ1</accession>
<dbReference type="CDD" id="cd11386">
    <property type="entry name" value="MCP_signal"/>
    <property type="match status" value="1"/>
</dbReference>
<evidence type="ECO:0000256" key="2">
    <source>
        <dbReference type="ARBA" id="ARBA00029447"/>
    </source>
</evidence>
<evidence type="ECO:0000256" key="3">
    <source>
        <dbReference type="PROSITE-ProRule" id="PRU00284"/>
    </source>
</evidence>
<reference evidence="9" key="1">
    <citation type="submission" date="2013-03" db="EMBL/GenBank/DDBJ databases">
        <title>Genome sequence of Chthonomonas calidirosea, the first sequenced genome from the Armatimonadetes phylum (formally candidate division OP10).</title>
        <authorList>
            <person name="Lee K.C.Y."/>
            <person name="Morgan X.C."/>
            <person name="Dunfield P.F."/>
            <person name="Tamas I."/>
            <person name="Houghton K.M."/>
            <person name="Vyssotski M."/>
            <person name="Ryan J.L.J."/>
            <person name="Lagutin K."/>
            <person name="McDonald I.R."/>
            <person name="Stott M.B."/>
        </authorList>
    </citation>
    <scope>NUCLEOTIDE SEQUENCE [LARGE SCALE GENOMIC DNA]</scope>
    <source>
        <strain evidence="9">DSM 23976 / ICMP 18418 / T49</strain>
    </source>
</reference>
<dbReference type="CDD" id="cd06225">
    <property type="entry name" value="HAMP"/>
    <property type="match status" value="1"/>
</dbReference>
<dbReference type="PATRIC" id="fig|1303518.3.peg.1544"/>
<dbReference type="PROSITE" id="PS50111">
    <property type="entry name" value="CHEMOTAXIS_TRANSDUC_2"/>
    <property type="match status" value="1"/>
</dbReference>
<evidence type="ECO:0000256" key="1">
    <source>
        <dbReference type="ARBA" id="ARBA00023224"/>
    </source>
</evidence>
<feature type="transmembrane region" description="Helical" evidence="5">
    <location>
        <begin position="13"/>
        <end position="32"/>
    </location>
</feature>
<dbReference type="PANTHER" id="PTHR32089">
    <property type="entry name" value="METHYL-ACCEPTING CHEMOTAXIS PROTEIN MCPB"/>
    <property type="match status" value="1"/>
</dbReference>
<keyword evidence="1 3" id="KW-0807">Transducer</keyword>
<keyword evidence="5" id="KW-0812">Transmembrane</keyword>
<evidence type="ECO:0000313" key="9">
    <source>
        <dbReference type="Proteomes" id="UP000014227"/>
    </source>
</evidence>
<dbReference type="Proteomes" id="UP000014227">
    <property type="component" value="Chromosome I"/>
</dbReference>
<dbReference type="InParanoid" id="S0EYZ1"/>
<dbReference type="AlphaFoldDB" id="S0EYZ1"/>
<dbReference type="Pfam" id="PF00015">
    <property type="entry name" value="MCPsignal"/>
    <property type="match status" value="1"/>
</dbReference>
<dbReference type="eggNOG" id="COG0840">
    <property type="taxonomic scope" value="Bacteria"/>
</dbReference>
<dbReference type="SUPFAM" id="SSF58104">
    <property type="entry name" value="Methyl-accepting chemotaxis protein (MCP) signaling domain"/>
    <property type="match status" value="2"/>
</dbReference>
<feature type="region of interest" description="Disordered" evidence="4">
    <location>
        <begin position="687"/>
        <end position="716"/>
    </location>
</feature>
<dbReference type="GO" id="GO:0007165">
    <property type="term" value="P:signal transduction"/>
    <property type="evidence" value="ECO:0007669"/>
    <property type="project" value="UniProtKB-KW"/>
</dbReference>
<gene>
    <name evidence="8" type="ORF">CCALI_01505</name>
</gene>
<dbReference type="FunCoup" id="S0EYZ1">
    <property type="interactions" value="49"/>
</dbReference>
<evidence type="ECO:0000256" key="4">
    <source>
        <dbReference type="SAM" id="MobiDB-lite"/>
    </source>
</evidence>
<name>S0EYZ1_CHTCT</name>
<dbReference type="KEGG" id="ccz:CCALI_01505"/>
<dbReference type="PROSITE" id="PS50885">
    <property type="entry name" value="HAMP"/>
    <property type="match status" value="1"/>
</dbReference>
<evidence type="ECO:0000256" key="5">
    <source>
        <dbReference type="SAM" id="Phobius"/>
    </source>
</evidence>
<feature type="domain" description="Methyl-accepting transducer" evidence="6">
    <location>
        <begin position="361"/>
        <end position="597"/>
    </location>
</feature>
<dbReference type="HOGENOM" id="CLU_000445_107_27_0"/>
<feature type="transmembrane region" description="Helical" evidence="5">
    <location>
        <begin position="192"/>
        <end position="210"/>
    </location>
</feature>
<keyword evidence="9" id="KW-1185">Reference proteome</keyword>
<dbReference type="Pfam" id="PF12729">
    <property type="entry name" value="4HB_MCP_1"/>
    <property type="match status" value="1"/>
</dbReference>
<dbReference type="Pfam" id="PF00672">
    <property type="entry name" value="HAMP"/>
    <property type="match status" value="1"/>
</dbReference>
<dbReference type="SMART" id="SM00283">
    <property type="entry name" value="MA"/>
    <property type="match status" value="1"/>
</dbReference>
<keyword evidence="5" id="KW-1133">Transmembrane helix</keyword>
<organism evidence="8 9">
    <name type="scientific">Chthonomonas calidirosea (strain DSM 23976 / ICMP 18418 / T49)</name>
    <dbReference type="NCBI Taxonomy" id="1303518"/>
    <lineage>
        <taxon>Bacteria</taxon>
        <taxon>Bacillati</taxon>
        <taxon>Armatimonadota</taxon>
        <taxon>Chthonomonadia</taxon>
        <taxon>Chthonomonadales</taxon>
        <taxon>Chthonomonadaceae</taxon>
        <taxon>Chthonomonas</taxon>
    </lineage>
</organism>
<dbReference type="GO" id="GO:0016020">
    <property type="term" value="C:membrane"/>
    <property type="evidence" value="ECO:0007669"/>
    <property type="project" value="InterPro"/>
</dbReference>
<evidence type="ECO:0000259" key="6">
    <source>
        <dbReference type="PROSITE" id="PS50111"/>
    </source>
</evidence>
<proteinExistence type="inferred from homology"/>
<dbReference type="EMBL" id="HF951689">
    <property type="protein sequence ID" value="CCW35321.1"/>
    <property type="molecule type" value="Genomic_DNA"/>
</dbReference>
<dbReference type="SMART" id="SM00304">
    <property type="entry name" value="HAMP"/>
    <property type="match status" value="4"/>
</dbReference>
<evidence type="ECO:0000259" key="7">
    <source>
        <dbReference type="PROSITE" id="PS50885"/>
    </source>
</evidence>
<comment type="similarity">
    <text evidence="2">Belongs to the methyl-accepting chemotaxis (MCP) protein family.</text>
</comment>
<dbReference type="InterPro" id="IPR003660">
    <property type="entry name" value="HAMP_dom"/>
</dbReference>
<dbReference type="InterPro" id="IPR004089">
    <property type="entry name" value="MCPsignal_dom"/>
</dbReference>
<evidence type="ECO:0000313" key="8">
    <source>
        <dbReference type="EMBL" id="CCW35321.1"/>
    </source>
</evidence>
<keyword evidence="5" id="KW-0472">Membrane</keyword>
<feature type="domain" description="HAMP" evidence="7">
    <location>
        <begin position="227"/>
        <end position="286"/>
    </location>
</feature>
<sequence>MRWFFDLRTSYKMAIGFGVCILSMIGLGALGLSRLNALVQMNHRFYQDEMLLNDGVKVRGNMLRFQRDEKNLILAHNSSDISRYSQEMQGHATAFQEALAQWKKEATRDADRTAIQKIESDWGAFLPIDQQVRALARQNRDQQAQKLSEGSGRYFLQDIENTLDDYIHNAQQRGKQMHETALALSAASRWQFIGFMIAAALLSLVLAWLTTSSITKPLAQVSDKMRWLQEHGISELEDAIHCMAEGNLTARMEVDMDALDIHRKDEIGLMAATFNEMLSKTKSMIQAYEVARQGLVELIGKVTESAAAVAAMSRQLNVSAEQTAQAANEIAGSVQEVAQAASQSATTSQEIARASDQQARAATEAAAAVETLQTAIAHIRQTLAEQQQAAAIANKGMQEASQIVSQVSRSIEEIAERAQKSAQDAHGGSKAVKETIDGMGRIRQQVEEAVEKVKHLGRMGQEIGTIIQTINEIAEQTNLLALNAAIEAARAGEHGRGFAVVADEVRKLAERSSQATGQISTLISEVQQGVQQTVTAMDASSREVALGTTQSEQAGTALIQILSSVEQVTTNIESIAALAEQMSESVLEVQKTVEQVAANAAEDMRLVENMGQSADKVSEAVASVAAICEETAAGAEEMSAAAEEVAASTQNVSASVEEQAAGMQEVNATATELGNMAHELEDLTSRFKLEEDSAEASKTRKASSEAKPLKTLRKAA</sequence>
<dbReference type="InterPro" id="IPR024478">
    <property type="entry name" value="HlyB_4HB_MCP"/>
</dbReference>
<protein>
    <submittedName>
        <fullName evidence="8">Methyl-accepting chemotaxis protein</fullName>
    </submittedName>
</protein>
<dbReference type="STRING" id="454171.CP488_02592"/>
<dbReference type="Gene3D" id="6.10.340.10">
    <property type="match status" value="1"/>
</dbReference>